<dbReference type="Pfam" id="PF03765">
    <property type="entry name" value="CRAL_TRIO_N"/>
    <property type="match status" value="1"/>
</dbReference>
<gene>
    <name evidence="3" type="ORF">AAF712_006839</name>
</gene>
<sequence length="273" mass="31040">MGDTTSTQVVEDSQQGHSGHLTAAQEKSLEEFKQSLQKEGLYNPGEESTVPSRDDATLLRFLRARKFDVKGALKQYSDTQRWRKKHDVDNLFTTFPVDEFEDTRRFYPRWTGRRDKVTFGAMWALRNHLQEASKLATANYPETLHTIVVVNSPSFFPTIWRWISVSFLALEAIDSVKESLTSRPLTQGWFDEGTRKKIHVLGLDPGSVLRELINPADLPKTYGGELEWKYEDDPNLDSETKKVIECMPKGPYTFVNGKAQALSETATSTQSDS</sequence>
<reference evidence="3 4" key="1">
    <citation type="submission" date="2024-05" db="EMBL/GenBank/DDBJ databases">
        <title>A draft genome resource for the thread blight pathogen Marasmius tenuissimus strain MS-2.</title>
        <authorList>
            <person name="Yulfo-Soto G.E."/>
            <person name="Baruah I.K."/>
            <person name="Amoako-Attah I."/>
            <person name="Bukari Y."/>
            <person name="Meinhardt L.W."/>
            <person name="Bailey B.A."/>
            <person name="Cohen S.P."/>
        </authorList>
    </citation>
    <scope>NUCLEOTIDE SEQUENCE [LARGE SCALE GENOMIC DNA]</scope>
    <source>
        <strain evidence="3 4">MS-2</strain>
    </source>
</reference>
<comment type="caution">
    <text evidence="3">The sequence shown here is derived from an EMBL/GenBank/DDBJ whole genome shotgun (WGS) entry which is preliminary data.</text>
</comment>
<evidence type="ECO:0000256" key="1">
    <source>
        <dbReference type="SAM" id="MobiDB-lite"/>
    </source>
</evidence>
<dbReference type="InterPro" id="IPR011074">
    <property type="entry name" value="CRAL/TRIO_N_dom"/>
</dbReference>
<keyword evidence="4" id="KW-1185">Reference proteome</keyword>
<name>A0ABR2ZYK3_9AGAR</name>
<feature type="region of interest" description="Disordered" evidence="1">
    <location>
        <begin position="1"/>
        <end position="29"/>
    </location>
</feature>
<dbReference type="CDD" id="cd00170">
    <property type="entry name" value="SEC14"/>
    <property type="match status" value="1"/>
</dbReference>
<dbReference type="InterPro" id="IPR036865">
    <property type="entry name" value="CRAL-TRIO_dom_sf"/>
</dbReference>
<dbReference type="Gene3D" id="1.10.8.20">
    <property type="entry name" value="N-terminal domain of phosphatidylinositol transfer protein sec14p"/>
    <property type="match status" value="1"/>
</dbReference>
<accession>A0ABR2ZYK3</accession>
<dbReference type="InterPro" id="IPR036273">
    <property type="entry name" value="CRAL/TRIO_N_dom_sf"/>
</dbReference>
<evidence type="ECO:0000313" key="3">
    <source>
        <dbReference type="EMBL" id="KAL0066214.1"/>
    </source>
</evidence>
<evidence type="ECO:0000259" key="2">
    <source>
        <dbReference type="PROSITE" id="PS50191"/>
    </source>
</evidence>
<dbReference type="Gene3D" id="3.40.525.10">
    <property type="entry name" value="CRAL-TRIO lipid binding domain"/>
    <property type="match status" value="1"/>
</dbReference>
<dbReference type="PANTHER" id="PTHR45657">
    <property type="entry name" value="CRAL-TRIO DOMAIN-CONTAINING PROTEIN YKL091C-RELATED"/>
    <property type="match status" value="1"/>
</dbReference>
<dbReference type="PROSITE" id="PS50191">
    <property type="entry name" value="CRAL_TRIO"/>
    <property type="match status" value="1"/>
</dbReference>
<dbReference type="SMART" id="SM01100">
    <property type="entry name" value="CRAL_TRIO_N"/>
    <property type="match status" value="1"/>
</dbReference>
<dbReference type="EMBL" id="JBBXMP010000038">
    <property type="protein sequence ID" value="KAL0066214.1"/>
    <property type="molecule type" value="Genomic_DNA"/>
</dbReference>
<feature type="compositionally biased region" description="Polar residues" evidence="1">
    <location>
        <begin position="1"/>
        <end position="17"/>
    </location>
</feature>
<dbReference type="SUPFAM" id="SSF52087">
    <property type="entry name" value="CRAL/TRIO domain"/>
    <property type="match status" value="2"/>
</dbReference>
<dbReference type="InterPro" id="IPR051026">
    <property type="entry name" value="PI/PC_transfer"/>
</dbReference>
<evidence type="ECO:0000313" key="4">
    <source>
        <dbReference type="Proteomes" id="UP001437256"/>
    </source>
</evidence>
<dbReference type="Proteomes" id="UP001437256">
    <property type="component" value="Unassembled WGS sequence"/>
</dbReference>
<organism evidence="3 4">
    <name type="scientific">Marasmius tenuissimus</name>
    <dbReference type="NCBI Taxonomy" id="585030"/>
    <lineage>
        <taxon>Eukaryota</taxon>
        <taxon>Fungi</taxon>
        <taxon>Dikarya</taxon>
        <taxon>Basidiomycota</taxon>
        <taxon>Agaricomycotina</taxon>
        <taxon>Agaricomycetes</taxon>
        <taxon>Agaricomycetidae</taxon>
        <taxon>Agaricales</taxon>
        <taxon>Marasmiineae</taxon>
        <taxon>Marasmiaceae</taxon>
        <taxon>Marasmius</taxon>
    </lineage>
</organism>
<dbReference type="PANTHER" id="PTHR45657:SF3">
    <property type="entry name" value="TRANSPORTER, PUTATIVE (AFU_ORTHOLOGUE AFUA_5G09260)-RELATED"/>
    <property type="match status" value="1"/>
</dbReference>
<dbReference type="Pfam" id="PF00650">
    <property type="entry name" value="CRAL_TRIO"/>
    <property type="match status" value="1"/>
</dbReference>
<feature type="domain" description="CRAL-TRIO" evidence="2">
    <location>
        <begin position="129"/>
        <end position="230"/>
    </location>
</feature>
<dbReference type="InterPro" id="IPR001251">
    <property type="entry name" value="CRAL-TRIO_dom"/>
</dbReference>
<proteinExistence type="predicted"/>
<dbReference type="SUPFAM" id="SSF46938">
    <property type="entry name" value="CRAL/TRIO N-terminal domain"/>
    <property type="match status" value="1"/>
</dbReference>
<protein>
    <recommendedName>
        <fullName evidence="2">CRAL-TRIO domain-containing protein</fullName>
    </recommendedName>
</protein>